<name>A0ABW8JYF8_9GAMM</name>
<evidence type="ECO:0000256" key="1">
    <source>
        <dbReference type="SAM" id="SignalP"/>
    </source>
</evidence>
<feature type="chain" id="PRO_5047267725" description="Peptide-N(4)-(N-acetyl-beta-glucosaminyl)asparagine amidase" evidence="1">
    <location>
        <begin position="27"/>
        <end position="610"/>
    </location>
</feature>
<feature type="signal peptide" evidence="1">
    <location>
        <begin position="1"/>
        <end position="26"/>
    </location>
</feature>
<keyword evidence="1" id="KW-0732">Signal</keyword>
<proteinExistence type="predicted"/>
<evidence type="ECO:0000313" key="3">
    <source>
        <dbReference type="Proteomes" id="UP001620460"/>
    </source>
</evidence>
<organism evidence="2 3">
    <name type="scientific">Dyella ginsengisoli</name>
    <dbReference type="NCBI Taxonomy" id="363848"/>
    <lineage>
        <taxon>Bacteria</taxon>
        <taxon>Pseudomonadati</taxon>
        <taxon>Pseudomonadota</taxon>
        <taxon>Gammaproteobacteria</taxon>
        <taxon>Lysobacterales</taxon>
        <taxon>Rhodanobacteraceae</taxon>
        <taxon>Dyella</taxon>
    </lineage>
</organism>
<dbReference type="EMBL" id="JADIKM010000004">
    <property type="protein sequence ID" value="MFK2905290.1"/>
    <property type="molecule type" value="Genomic_DNA"/>
</dbReference>
<protein>
    <recommendedName>
        <fullName evidence="4">Peptide-N(4)-(N-acetyl-beta-glucosaminyl)asparagine amidase</fullName>
    </recommendedName>
</protein>
<keyword evidence="3" id="KW-1185">Reference proteome</keyword>
<comment type="caution">
    <text evidence="2">The sequence shown here is derived from an EMBL/GenBank/DDBJ whole genome shotgun (WGS) entry which is preliminary data.</text>
</comment>
<sequence>MRIWKLQIPTRVAVALALTVVGTAHAGATVLTTAAASAPVQIVTVDPRVPHPTGTPCIVQLIDNQPFSGEDEYQTDNHFTYMPPPACKPPWSKVVLQVEITSSRHTVVDDIGISLEGVPLFHQAAPRYDAPTRWHAERDLTDYSALLTAPHIGSYWTTVAEDTRDPDGFTSAFTGTARLLFYPQTAGAPTQDVPDAVFALDGATPLALPHNIVRAYLDVDNAQSWWYFCVPDADVARHPALFDVFAPGNRLKNSIFPHEQECPGGSFREIAVDVDGTPAGIAPVFPLLPADPSINYFHNALNMPTPTPQMLNIVPYRVDLSPFAGQLDAAGPHLVSVPGVLLVYLDRKRSTVSGGVTFNTLAGAQAAPTFASAFTDRDQALCGKITTRQSRQFEIRGFVNSSLGRVDSAVRQSSAFENVQSFDIRGPIEPGPTAVDKLYQQTLSLRSTTTRASRWAIGGTLLGADVEHVSYPLTYRYHMATNAREADGWYIALRNGTVTATQGRVESADHYRPGRRHYTTRMVDYFAGTRTHAYDSWGALLRGPSRDSNWRSVAVHRFTDNFGSCYTAAVGALNGAVWATSQGIGCPDERNSVRWFAHPDGSPDSLGWWH</sequence>
<dbReference type="PANTHER" id="PTHR31104">
    <property type="entry name" value="PEPTIDE-N4-(N-ACETYL-BETA-GLUCOSAMINYL)ASPARAGINE AMIDASE A PROTEIN"/>
    <property type="match status" value="1"/>
</dbReference>
<gene>
    <name evidence="2" type="ORF">ISP17_15105</name>
</gene>
<dbReference type="InterPro" id="IPR021102">
    <property type="entry name" value="PNGase_A"/>
</dbReference>
<evidence type="ECO:0008006" key="4">
    <source>
        <dbReference type="Google" id="ProtNLM"/>
    </source>
</evidence>
<accession>A0ABW8JYF8</accession>
<dbReference type="RefSeq" id="WP_404634652.1">
    <property type="nucleotide sequence ID" value="NZ_JADIKM010000004.1"/>
</dbReference>
<reference evidence="2 3" key="1">
    <citation type="submission" date="2020-10" db="EMBL/GenBank/DDBJ databases">
        <title>Phylogeny of dyella-like bacteria.</title>
        <authorList>
            <person name="Fu J."/>
        </authorList>
    </citation>
    <scope>NUCLEOTIDE SEQUENCE [LARGE SCALE GENOMIC DNA]</scope>
    <source>
        <strain evidence="2 3">Gsoil3046</strain>
    </source>
</reference>
<dbReference type="Proteomes" id="UP001620460">
    <property type="component" value="Unassembled WGS sequence"/>
</dbReference>
<evidence type="ECO:0000313" key="2">
    <source>
        <dbReference type="EMBL" id="MFK2905290.1"/>
    </source>
</evidence>